<dbReference type="AlphaFoldDB" id="E3MVB7"/>
<reference evidence="2" key="1">
    <citation type="submission" date="2007-07" db="EMBL/GenBank/DDBJ databases">
        <title>PCAP assembly of the Caenorhabditis remanei genome.</title>
        <authorList>
            <consortium name="The Caenorhabditis remanei Sequencing Consortium"/>
            <person name="Wilson R.K."/>
        </authorList>
    </citation>
    <scope>NUCLEOTIDE SEQUENCE [LARGE SCALE GENOMIC DNA]</scope>
    <source>
        <strain evidence="2">PB4641</strain>
    </source>
</reference>
<keyword evidence="3" id="KW-1185">Reference proteome</keyword>
<evidence type="ECO:0000313" key="3">
    <source>
        <dbReference type="Proteomes" id="UP000008281"/>
    </source>
</evidence>
<feature type="chain" id="PRO_5003176389" evidence="1">
    <location>
        <begin position="18"/>
        <end position="207"/>
    </location>
</feature>
<dbReference type="InParanoid" id="E3MVB7"/>
<accession>E3MVB7</accession>
<keyword evidence="1" id="KW-0732">Signal</keyword>
<dbReference type="EMBL" id="DS268482">
    <property type="protein sequence ID" value="EFP10124.1"/>
    <property type="molecule type" value="Genomic_DNA"/>
</dbReference>
<organism evidence="3">
    <name type="scientific">Caenorhabditis remanei</name>
    <name type="common">Caenorhabditis vulgaris</name>
    <dbReference type="NCBI Taxonomy" id="31234"/>
    <lineage>
        <taxon>Eukaryota</taxon>
        <taxon>Metazoa</taxon>
        <taxon>Ecdysozoa</taxon>
        <taxon>Nematoda</taxon>
        <taxon>Chromadorea</taxon>
        <taxon>Rhabditida</taxon>
        <taxon>Rhabditina</taxon>
        <taxon>Rhabditomorpha</taxon>
        <taxon>Rhabditoidea</taxon>
        <taxon>Rhabditidae</taxon>
        <taxon>Peloderinae</taxon>
        <taxon>Caenorhabditis</taxon>
    </lineage>
</organism>
<dbReference type="Proteomes" id="UP000008281">
    <property type="component" value="Unassembled WGS sequence"/>
</dbReference>
<protein>
    <submittedName>
        <fullName evidence="2">Uncharacterized protein</fullName>
    </submittedName>
</protein>
<gene>
    <name evidence="2" type="ORF">CRE_24590</name>
</gene>
<dbReference type="eggNOG" id="ENOG502TIA0">
    <property type="taxonomic scope" value="Eukaryota"/>
</dbReference>
<dbReference type="OrthoDB" id="5885675at2759"/>
<sequence>MKSLLISLLLLAPAVLCDPRSPWKIHLETVNRQRSKFAEKYQVANMNELIYDPKLEKKILEQLALTDTCPKPSIISHNGFDFYFDIGNVDEGKSTVYDLVSAVGKKTMASYISTCMKTGVRIISAVTDSSDSPAISGPPASQCPDGSFPNGKLCKLKNNRDGYVRKGWFDPIGLAVEILAKKTDEVYEGAVEEAAKVLVDTQEILDG</sequence>
<feature type="signal peptide" evidence="1">
    <location>
        <begin position="1"/>
        <end position="17"/>
    </location>
</feature>
<name>E3MVB7_CAERE</name>
<dbReference type="HOGENOM" id="CLU_099981_0_0_1"/>
<proteinExistence type="predicted"/>
<evidence type="ECO:0000256" key="1">
    <source>
        <dbReference type="SAM" id="SignalP"/>
    </source>
</evidence>
<evidence type="ECO:0000313" key="2">
    <source>
        <dbReference type="EMBL" id="EFP10124.1"/>
    </source>
</evidence>